<dbReference type="InterPro" id="IPR044726">
    <property type="entry name" value="ABCC_6TM_D2"/>
</dbReference>
<dbReference type="Gramene" id="TVU12455">
    <property type="protein sequence ID" value="TVU12455"/>
    <property type="gene ID" value="EJB05_46103"/>
</dbReference>
<dbReference type="CDD" id="cd03250">
    <property type="entry name" value="ABCC_MRP_domain1"/>
    <property type="match status" value="1"/>
</dbReference>
<comment type="function">
    <text evidence="11">ABC transporter that may affect phytic acid transport and compartmentalization. May function directly or indirectly in removing phytic acid from the cytosol or in vesicle trafficking. Required for phytic acid accumulation in developing seeds. Phytic acid is the primary storage form of phosphorus in cereal grains and other plant seeds.</text>
</comment>
<evidence type="ECO:0000313" key="17">
    <source>
        <dbReference type="Proteomes" id="UP000324897"/>
    </source>
</evidence>
<dbReference type="FunFam" id="1.20.1560.10:FF:000003">
    <property type="entry name" value="ABC transporter C family member 10"/>
    <property type="match status" value="1"/>
</dbReference>
<gene>
    <name evidence="16" type="ORF">EJB05_46103</name>
</gene>
<dbReference type="GO" id="GO:0016020">
    <property type="term" value="C:membrane"/>
    <property type="evidence" value="ECO:0007669"/>
    <property type="project" value="UniProtKB-SubCell"/>
</dbReference>
<evidence type="ECO:0000256" key="7">
    <source>
        <dbReference type="ARBA" id="ARBA00022840"/>
    </source>
</evidence>
<evidence type="ECO:0000256" key="11">
    <source>
        <dbReference type="ARBA" id="ARBA00057614"/>
    </source>
</evidence>
<dbReference type="FunFam" id="3.40.50.300:FF:000923">
    <property type="entry name" value="ABC transporter C family member 10"/>
    <property type="match status" value="1"/>
</dbReference>
<feature type="transmembrane region" description="Helical" evidence="13">
    <location>
        <begin position="199"/>
        <end position="222"/>
    </location>
</feature>
<dbReference type="CDD" id="cd18579">
    <property type="entry name" value="ABC_6TM_ABCC_D1"/>
    <property type="match status" value="1"/>
</dbReference>
<dbReference type="PROSITE" id="PS00211">
    <property type="entry name" value="ABC_TRANSPORTER_1"/>
    <property type="match status" value="1"/>
</dbReference>
<keyword evidence="5" id="KW-0677">Repeat</keyword>
<evidence type="ECO:0000256" key="8">
    <source>
        <dbReference type="ARBA" id="ARBA00022967"/>
    </source>
</evidence>
<protein>
    <recommendedName>
        <fullName evidence="18">ABC transporter C family member 10</fullName>
    </recommendedName>
</protein>
<keyword evidence="4 13" id="KW-0812">Transmembrane</keyword>
<dbReference type="FunFam" id="1.20.1560.10:FF:000002">
    <property type="entry name" value="ABC transporter C family member 5"/>
    <property type="match status" value="1"/>
</dbReference>
<dbReference type="InterPro" id="IPR017871">
    <property type="entry name" value="ABC_transporter-like_CS"/>
</dbReference>
<dbReference type="GO" id="GO:0005524">
    <property type="term" value="F:ATP binding"/>
    <property type="evidence" value="ECO:0007669"/>
    <property type="project" value="UniProtKB-KW"/>
</dbReference>
<dbReference type="Gene3D" id="3.40.50.300">
    <property type="entry name" value="P-loop containing nucleotide triphosphate hydrolases"/>
    <property type="match status" value="2"/>
</dbReference>
<dbReference type="PANTHER" id="PTHR24223">
    <property type="entry name" value="ATP-BINDING CASSETTE SUB-FAMILY C"/>
    <property type="match status" value="1"/>
</dbReference>
<comment type="subcellular location">
    <subcellularLocation>
        <location evidence="1">Membrane</location>
        <topology evidence="1">Multi-pass membrane protein</topology>
    </subcellularLocation>
</comment>
<dbReference type="PROSITE" id="PS50929">
    <property type="entry name" value="ABC_TM1F"/>
    <property type="match status" value="2"/>
</dbReference>
<keyword evidence="3" id="KW-0813">Transport</keyword>
<evidence type="ECO:0000256" key="5">
    <source>
        <dbReference type="ARBA" id="ARBA00022737"/>
    </source>
</evidence>
<evidence type="ECO:0000259" key="14">
    <source>
        <dbReference type="PROSITE" id="PS50893"/>
    </source>
</evidence>
<dbReference type="GO" id="GO:0140359">
    <property type="term" value="F:ABC-type transporter activity"/>
    <property type="evidence" value="ECO:0007669"/>
    <property type="project" value="InterPro"/>
</dbReference>
<accession>A0A5J9TMC6</accession>
<feature type="transmembrane region" description="Helical" evidence="13">
    <location>
        <begin position="159"/>
        <end position="178"/>
    </location>
</feature>
<evidence type="ECO:0000256" key="4">
    <source>
        <dbReference type="ARBA" id="ARBA00022692"/>
    </source>
</evidence>
<dbReference type="OrthoDB" id="6500128at2759"/>
<keyword evidence="6" id="KW-0547">Nucleotide-binding</keyword>
<evidence type="ECO:0000256" key="13">
    <source>
        <dbReference type="SAM" id="Phobius"/>
    </source>
</evidence>
<dbReference type="FunFam" id="3.40.50.300:FF:000169">
    <property type="entry name" value="ABC transporter C family member 3"/>
    <property type="match status" value="1"/>
</dbReference>
<feature type="transmembrane region" description="Helical" evidence="13">
    <location>
        <begin position="234"/>
        <end position="255"/>
    </location>
</feature>
<dbReference type="PROSITE" id="PS50893">
    <property type="entry name" value="ABC_TRANSPORTER_2"/>
    <property type="match status" value="2"/>
</dbReference>
<dbReference type="InterPro" id="IPR036640">
    <property type="entry name" value="ABC1_TM_sf"/>
</dbReference>
<evidence type="ECO:0000256" key="9">
    <source>
        <dbReference type="ARBA" id="ARBA00022989"/>
    </source>
</evidence>
<comment type="caution">
    <text evidence="16">The sequence shown here is derived from an EMBL/GenBank/DDBJ whole genome shotgun (WGS) entry which is preliminary data.</text>
</comment>
<dbReference type="CDD" id="cd18580">
    <property type="entry name" value="ABC_6TM_ABCC_D2"/>
    <property type="match status" value="1"/>
</dbReference>
<evidence type="ECO:0000313" key="16">
    <source>
        <dbReference type="EMBL" id="TVU12455.1"/>
    </source>
</evidence>
<dbReference type="InterPro" id="IPR011527">
    <property type="entry name" value="ABC1_TM_dom"/>
</dbReference>
<evidence type="ECO:0008006" key="18">
    <source>
        <dbReference type="Google" id="ProtNLM"/>
    </source>
</evidence>
<feature type="region of interest" description="Disordered" evidence="12">
    <location>
        <begin position="1"/>
        <end position="116"/>
    </location>
</feature>
<dbReference type="InterPro" id="IPR056228">
    <property type="entry name" value="ABCC10-like_N"/>
</dbReference>
<feature type="transmembrane region" description="Helical" evidence="13">
    <location>
        <begin position="295"/>
        <end position="316"/>
    </location>
</feature>
<keyword evidence="7" id="KW-0067">ATP-binding</keyword>
<proteinExistence type="inferred from homology"/>
<keyword evidence="9 13" id="KW-1133">Transmembrane helix</keyword>
<dbReference type="SMART" id="SM00382">
    <property type="entry name" value="AAA"/>
    <property type="match status" value="2"/>
</dbReference>
<evidence type="ECO:0000256" key="6">
    <source>
        <dbReference type="ARBA" id="ARBA00022741"/>
    </source>
</evidence>
<feature type="domain" description="ABC transmembrane type-1" evidence="15">
    <location>
        <begin position="1081"/>
        <end position="1296"/>
    </location>
</feature>
<evidence type="ECO:0000256" key="10">
    <source>
        <dbReference type="ARBA" id="ARBA00023136"/>
    </source>
</evidence>
<keyword evidence="17" id="KW-1185">Reference proteome</keyword>
<dbReference type="InterPro" id="IPR044746">
    <property type="entry name" value="ABCC_6TM_D1"/>
</dbReference>
<dbReference type="PANTHER" id="PTHR24223:SF369">
    <property type="entry name" value="ABC TRANSPORTER C FAMILY MEMBER 10"/>
    <property type="match status" value="1"/>
</dbReference>
<dbReference type="Pfam" id="PF24358">
    <property type="entry name" value="ABCC10_N"/>
    <property type="match status" value="1"/>
</dbReference>
<dbReference type="InterPro" id="IPR050173">
    <property type="entry name" value="ABC_transporter_C-like"/>
</dbReference>
<dbReference type="Proteomes" id="UP000324897">
    <property type="component" value="Chromosome 3"/>
</dbReference>
<feature type="transmembrane region" description="Helical" evidence="13">
    <location>
        <begin position="267"/>
        <end position="289"/>
    </location>
</feature>
<dbReference type="CDD" id="cd03244">
    <property type="entry name" value="ABCC_MRP_domain2"/>
    <property type="match status" value="1"/>
</dbReference>
<feature type="transmembrane region" description="Helical" evidence="13">
    <location>
        <begin position="1144"/>
        <end position="1166"/>
    </location>
</feature>
<feature type="transmembrane region" description="Helical" evidence="13">
    <location>
        <begin position="563"/>
        <end position="582"/>
    </location>
</feature>
<dbReference type="SUPFAM" id="SSF52540">
    <property type="entry name" value="P-loop containing nucleoside triphosphate hydrolases"/>
    <property type="match status" value="2"/>
</dbReference>
<keyword evidence="8" id="KW-1278">Translocase</keyword>
<feature type="domain" description="ABC transmembrane type-1" evidence="15">
    <location>
        <begin position="441"/>
        <end position="704"/>
    </location>
</feature>
<evidence type="ECO:0000256" key="3">
    <source>
        <dbReference type="ARBA" id="ARBA00022448"/>
    </source>
</evidence>
<feature type="domain" description="ABC transporter" evidence="14">
    <location>
        <begin position="737"/>
        <end position="960"/>
    </location>
</feature>
<feature type="compositionally biased region" description="Basic and acidic residues" evidence="12">
    <location>
        <begin position="15"/>
        <end position="34"/>
    </location>
</feature>
<feature type="compositionally biased region" description="Basic and acidic residues" evidence="12">
    <location>
        <begin position="45"/>
        <end position="86"/>
    </location>
</feature>
<comment type="similarity">
    <text evidence="2">Belongs to the ABC transporter superfamily. ABCC family. Conjugate transporter (TC 3.A.1.208) subfamily.</text>
</comment>
<organism evidence="16 17">
    <name type="scientific">Eragrostis curvula</name>
    <name type="common">weeping love grass</name>
    <dbReference type="NCBI Taxonomy" id="38414"/>
    <lineage>
        <taxon>Eukaryota</taxon>
        <taxon>Viridiplantae</taxon>
        <taxon>Streptophyta</taxon>
        <taxon>Embryophyta</taxon>
        <taxon>Tracheophyta</taxon>
        <taxon>Spermatophyta</taxon>
        <taxon>Magnoliopsida</taxon>
        <taxon>Liliopsida</taxon>
        <taxon>Poales</taxon>
        <taxon>Poaceae</taxon>
        <taxon>PACMAD clade</taxon>
        <taxon>Chloridoideae</taxon>
        <taxon>Eragrostideae</taxon>
        <taxon>Eragrostidinae</taxon>
        <taxon>Eragrostis</taxon>
    </lineage>
</organism>
<keyword evidence="10 13" id="KW-0472">Membrane</keyword>
<evidence type="ECO:0000259" key="15">
    <source>
        <dbReference type="PROSITE" id="PS50929"/>
    </source>
</evidence>
<dbReference type="Gene3D" id="1.20.1560.10">
    <property type="entry name" value="ABC transporter type 1, transmembrane domain"/>
    <property type="match status" value="2"/>
</dbReference>
<reference evidence="16 17" key="1">
    <citation type="journal article" date="2019" name="Sci. Rep.">
        <title>A high-quality genome of Eragrostis curvula grass provides insights into Poaceae evolution and supports new strategies to enhance forage quality.</title>
        <authorList>
            <person name="Carballo J."/>
            <person name="Santos B.A.C.M."/>
            <person name="Zappacosta D."/>
            <person name="Garbus I."/>
            <person name="Selva J.P."/>
            <person name="Gallo C.A."/>
            <person name="Diaz A."/>
            <person name="Albertini E."/>
            <person name="Caccamo M."/>
            <person name="Echenique V."/>
        </authorList>
    </citation>
    <scope>NUCLEOTIDE SEQUENCE [LARGE SCALE GENOMIC DNA]</scope>
    <source>
        <strain evidence="17">cv. Victoria</strain>
        <tissue evidence="16">Leaf</tissue>
    </source>
</reference>
<dbReference type="Pfam" id="PF00664">
    <property type="entry name" value="ABC_membrane"/>
    <property type="match status" value="2"/>
</dbReference>
<dbReference type="InterPro" id="IPR003439">
    <property type="entry name" value="ABC_transporter-like_ATP-bd"/>
</dbReference>
<dbReference type="InterPro" id="IPR003593">
    <property type="entry name" value="AAA+_ATPase"/>
</dbReference>
<feature type="domain" description="ABC transporter" evidence="14">
    <location>
        <begin position="1330"/>
        <end position="1562"/>
    </location>
</feature>
<dbReference type="EMBL" id="RWGY01000039">
    <property type="protein sequence ID" value="TVU12455.1"/>
    <property type="molecule type" value="Genomic_DNA"/>
</dbReference>
<name>A0A5J9TMC6_9POAL</name>
<feature type="transmembrane region" description="Helical" evidence="13">
    <location>
        <begin position="1245"/>
        <end position="1263"/>
    </location>
</feature>
<dbReference type="InterPro" id="IPR027417">
    <property type="entry name" value="P-loop_NTPase"/>
</dbReference>
<feature type="non-terminal residue" evidence="16">
    <location>
        <position position="1"/>
    </location>
</feature>
<sequence length="1573" mass="175255">RRSRATPSPGAPRHAKTEKCAGRVHQTPEPDRRYAQTKHLISCSRSDHLIGKSLDPRGGEEGTLADEGKTREEKRCGARHDDDDRATTLASGPVSALSSSEDELTGGRGRASALQGGREVSYPRSWIMGICGSPICSKNDAASCALKEWFNSSTCLNHLLVTSIAALLVIVLVILLLVRIPKSRSSAQPLLRLSSPLHLAGVVFNGLLGLIYLGLGLWMLGINFNQDASVYPPHWLLVTLSQGFSLVLVSLAFSIRARLLGATFLRFLSLLLTISAALIFFSALVHMMADKAITLKISLDVLSLPGALLLLVYGFWKIREDERIESALYMPLTDTVDDTAESEGHVTPYAKAGFFSVMSFWWLNPLMKIGYEKPLEEKDMPLLGATDRAYNQYLMFLEKMNSKKQLQPHSTPSGILDYCFLSQKWDLDLWFLCIAESAHRPLLLKAFINVSLGKGSFKYEGFVLAATLFLFKCCESLSQRQWYFRTRKLGLQVRSFLSAAIYKKQQKLSNSAKMKHSSGEIMNYVTVDAYRIGEFPYWFHQTWTTSVQLCIALVILYNAVGLAMIASLVVIIITVICNAPLAKLQHKYQSKLMEAQDGRLKAMSESLIHMKVLKLYAWETHFKKVIEGLREIEYKWLAAFQLRRAYNSFLFWSSPVLVSAATFLACYLLKIPLDASNVFTFVATLRLVQDPIRQIPDVIGVVIQAKVAFTRITKFLDAPELNGQVRKKYRVGTEYPIVIKSCSFSWDESPSKPNLKNINLVVKAGEKVAICGEVGSGKSTLLAAVLGEVPKTEGTIQVCGKIAYVSQNAWIQTGTVQDNILFGSSLDKQRYQETLERCSLVKDLEMLPYGDRTQIGERGVNLSGGQKQRVQLARALYQNADIYLLDDPFSAVDAHTATSLFNEYVMGALSDKAVLLVTHQVDFLPVFDSILLMSDGEIIRSAPYQDLLTYCQEFQNLVNAHKDTIGVSDLNKVDRHIAKEISIKDTSDIQGSRYIESAKPSPADQLIKTEEREMGDTGLKPYILYLCQNKGFLYSSLCVMCHIVFISGQISQNSWMAANVQNSDVSTLKLISCVHRYRSRNNTSRSFFSQLLTSLFRAPMSFFDSTPLGRVLSRVSSDLSIVDLDVPFSFMFSISASLNAYSNLGVLAVVTWQVLFISVPMIVLAIRLQRYYLASAKELMRINGTTKSALANHLGESISGAITIRAFEEEDRFFKKNLELVDKNAGPYFYNFAATEWLIQRLETMSAAVLSFSAFIMALLPPGTFSPGFVGMALSYGLSLNMSFVFSIQNQCQLANQIISVERVNQYLDIPSEAAEIIEENRPSPDWPQVGRVELRELKTTPLVLHGITCTFEGGAKIGIVGRTGSGKTTLIGALFRLVEPAGGKIIIDSIDITKIGLHDLRSRLGIIPQDPTLFQGTIRYNLDPLGQFSDQEIWEALDKCQLLDAVQEKEQGLDSLVVEDGSNWSMGQRQLFCLGRALLRRCRILVLDEATASIDNATDAILQKTIRTEFKDCTVITVAHRIPTVMDCTMVLAMSDGKVVEYDNPKKLMETEGSLFRDLVKEYWSYTSNGII</sequence>
<dbReference type="SUPFAM" id="SSF90123">
    <property type="entry name" value="ABC transporter transmembrane region"/>
    <property type="match status" value="2"/>
</dbReference>
<dbReference type="Pfam" id="PF00005">
    <property type="entry name" value="ABC_tran"/>
    <property type="match status" value="2"/>
</dbReference>
<evidence type="ECO:0000256" key="1">
    <source>
        <dbReference type="ARBA" id="ARBA00004141"/>
    </source>
</evidence>
<evidence type="ECO:0000256" key="12">
    <source>
        <dbReference type="SAM" id="MobiDB-lite"/>
    </source>
</evidence>
<dbReference type="GO" id="GO:0016887">
    <property type="term" value="F:ATP hydrolysis activity"/>
    <property type="evidence" value="ECO:0007669"/>
    <property type="project" value="InterPro"/>
</dbReference>
<evidence type="ECO:0000256" key="2">
    <source>
        <dbReference type="ARBA" id="ARBA00009726"/>
    </source>
</evidence>